<protein>
    <submittedName>
        <fullName evidence="2">Uncharacterized protein</fullName>
    </submittedName>
</protein>
<feature type="compositionally biased region" description="Polar residues" evidence="1">
    <location>
        <begin position="1"/>
        <end position="10"/>
    </location>
</feature>
<name>A0A0A9FTY6_ARUDO</name>
<proteinExistence type="predicted"/>
<accession>A0A0A9FTY6</accession>
<evidence type="ECO:0000313" key="2">
    <source>
        <dbReference type="EMBL" id="JAE16325.1"/>
    </source>
</evidence>
<reference evidence="2" key="1">
    <citation type="submission" date="2014-09" db="EMBL/GenBank/DDBJ databases">
        <authorList>
            <person name="Magalhaes I.L.F."/>
            <person name="Oliveira U."/>
            <person name="Santos F.R."/>
            <person name="Vidigal T.H.D.A."/>
            <person name="Brescovit A.D."/>
            <person name="Santos A.J."/>
        </authorList>
    </citation>
    <scope>NUCLEOTIDE SEQUENCE</scope>
    <source>
        <tissue evidence="2">Shoot tissue taken approximately 20 cm above the soil surface</tissue>
    </source>
</reference>
<sequence length="20" mass="2030">MTAVGSSSGRVNPPKGWTVV</sequence>
<organism evidence="2">
    <name type="scientific">Arundo donax</name>
    <name type="common">Giant reed</name>
    <name type="synonym">Donax arundinaceus</name>
    <dbReference type="NCBI Taxonomy" id="35708"/>
    <lineage>
        <taxon>Eukaryota</taxon>
        <taxon>Viridiplantae</taxon>
        <taxon>Streptophyta</taxon>
        <taxon>Embryophyta</taxon>
        <taxon>Tracheophyta</taxon>
        <taxon>Spermatophyta</taxon>
        <taxon>Magnoliopsida</taxon>
        <taxon>Liliopsida</taxon>
        <taxon>Poales</taxon>
        <taxon>Poaceae</taxon>
        <taxon>PACMAD clade</taxon>
        <taxon>Arundinoideae</taxon>
        <taxon>Arundineae</taxon>
        <taxon>Arundo</taxon>
    </lineage>
</organism>
<dbReference type="EMBL" id="GBRH01181571">
    <property type="protein sequence ID" value="JAE16325.1"/>
    <property type="molecule type" value="Transcribed_RNA"/>
</dbReference>
<reference evidence="2" key="2">
    <citation type="journal article" date="2015" name="Data Brief">
        <title>Shoot transcriptome of the giant reed, Arundo donax.</title>
        <authorList>
            <person name="Barrero R.A."/>
            <person name="Guerrero F.D."/>
            <person name="Moolhuijzen P."/>
            <person name="Goolsby J.A."/>
            <person name="Tidwell J."/>
            <person name="Bellgard S.E."/>
            <person name="Bellgard M.I."/>
        </authorList>
    </citation>
    <scope>NUCLEOTIDE SEQUENCE</scope>
    <source>
        <tissue evidence="2">Shoot tissue taken approximately 20 cm above the soil surface</tissue>
    </source>
</reference>
<evidence type="ECO:0000256" key="1">
    <source>
        <dbReference type="SAM" id="MobiDB-lite"/>
    </source>
</evidence>
<dbReference type="AlphaFoldDB" id="A0A0A9FTY6"/>
<feature type="region of interest" description="Disordered" evidence="1">
    <location>
        <begin position="1"/>
        <end position="20"/>
    </location>
</feature>